<dbReference type="Pfam" id="PF21946">
    <property type="entry name" value="LppM"/>
    <property type="match status" value="1"/>
</dbReference>
<gene>
    <name evidence="4" type="ORF">NCTC12967_00311</name>
</gene>
<dbReference type="GeneID" id="64405808"/>
<dbReference type="AlphaFoldDB" id="A0A448MV72"/>
<evidence type="ECO:0000313" key="4">
    <source>
        <dbReference type="EMBL" id="VEH69047.1"/>
    </source>
</evidence>
<name>A0A448MV72_9ACTN</name>
<dbReference type="Proteomes" id="UP000273044">
    <property type="component" value="Chromosome"/>
</dbReference>
<keyword evidence="2" id="KW-0472">Membrane</keyword>
<feature type="region of interest" description="Disordered" evidence="1">
    <location>
        <begin position="55"/>
        <end position="75"/>
    </location>
</feature>
<protein>
    <recommendedName>
        <fullName evidence="3">LppM domain-containing protein</fullName>
    </recommendedName>
</protein>
<evidence type="ECO:0000256" key="2">
    <source>
        <dbReference type="SAM" id="Phobius"/>
    </source>
</evidence>
<dbReference type="EMBL" id="LR134406">
    <property type="protein sequence ID" value="VEH69047.1"/>
    <property type="molecule type" value="Genomic_DNA"/>
</dbReference>
<dbReference type="PROSITE" id="PS51257">
    <property type="entry name" value="PROKAR_LIPOPROTEIN"/>
    <property type="match status" value="1"/>
</dbReference>
<keyword evidence="2" id="KW-0812">Transmembrane</keyword>
<sequence length="253" mass="27062">MMKLRRIGIVALILPLVLALSSCVRMRQEINVSSRDRIEVKVDFGVLKERAESGGIKDPSEVCQRGKSSSKLPGDLKQEGYQDDRYVGCRLSGTTELTENGYLGFDESSKQWTFHMPGGNLQGISATMITDFEVKVTFPGKVLTASGKGEISGNTVTWKDPSDLADSEGLKATASNDPDLTWLWIVLGVVVVGGGAVAVILVQRGKAKAARPGPGQPGPQGGFQGPVNFQQPGQQGRPGYPGQPGQPGQNPWR</sequence>
<accession>A0A448MV72</accession>
<evidence type="ECO:0000259" key="3">
    <source>
        <dbReference type="Pfam" id="PF21946"/>
    </source>
</evidence>
<dbReference type="RefSeq" id="WP_061787281.1">
    <property type="nucleotide sequence ID" value="NZ_LR134406.1"/>
</dbReference>
<evidence type="ECO:0000256" key="1">
    <source>
        <dbReference type="SAM" id="MobiDB-lite"/>
    </source>
</evidence>
<proteinExistence type="predicted"/>
<feature type="transmembrane region" description="Helical" evidence="2">
    <location>
        <begin position="182"/>
        <end position="202"/>
    </location>
</feature>
<organism evidence="4 5">
    <name type="scientific">Arachnia propionica</name>
    <dbReference type="NCBI Taxonomy" id="1750"/>
    <lineage>
        <taxon>Bacteria</taxon>
        <taxon>Bacillati</taxon>
        <taxon>Actinomycetota</taxon>
        <taxon>Actinomycetes</taxon>
        <taxon>Propionibacteriales</taxon>
        <taxon>Propionibacteriaceae</taxon>
        <taxon>Arachnia</taxon>
    </lineage>
</organism>
<feature type="region of interest" description="Disordered" evidence="1">
    <location>
        <begin position="208"/>
        <end position="253"/>
    </location>
</feature>
<reference evidence="4 5" key="1">
    <citation type="submission" date="2018-12" db="EMBL/GenBank/DDBJ databases">
        <authorList>
            <consortium name="Pathogen Informatics"/>
        </authorList>
    </citation>
    <scope>NUCLEOTIDE SEQUENCE [LARGE SCALE GENOMIC DNA]</scope>
    <source>
        <strain evidence="4 5">NCTC12967</strain>
    </source>
</reference>
<keyword evidence="5" id="KW-1185">Reference proteome</keyword>
<evidence type="ECO:0000313" key="5">
    <source>
        <dbReference type="Proteomes" id="UP000273044"/>
    </source>
</evidence>
<keyword evidence="2" id="KW-1133">Transmembrane helix</keyword>
<feature type="domain" description="LppM" evidence="3">
    <location>
        <begin position="25"/>
        <end position="174"/>
    </location>
</feature>
<feature type="compositionally biased region" description="Low complexity" evidence="1">
    <location>
        <begin position="225"/>
        <end position="240"/>
    </location>
</feature>
<dbReference type="InterPro" id="IPR053807">
    <property type="entry name" value="LppM"/>
</dbReference>